<dbReference type="InterPro" id="IPR017441">
    <property type="entry name" value="Protein_kinase_ATP_BS"/>
</dbReference>
<name>M1QC08_9ZZZZ</name>
<keyword evidence="1" id="KW-0732">Signal</keyword>
<feature type="region of interest" description="Disordered" evidence="2">
    <location>
        <begin position="437"/>
        <end position="537"/>
    </location>
</feature>
<dbReference type="CDD" id="cd14014">
    <property type="entry name" value="STKc_PknB_like"/>
    <property type="match status" value="1"/>
</dbReference>
<feature type="domain" description="Protein kinase" evidence="3">
    <location>
        <begin position="28"/>
        <end position="307"/>
    </location>
</feature>
<dbReference type="Pfam" id="PF17963">
    <property type="entry name" value="Big_9"/>
    <property type="match status" value="1"/>
</dbReference>
<evidence type="ECO:0000259" key="3">
    <source>
        <dbReference type="PROSITE" id="PS50011"/>
    </source>
</evidence>
<feature type="compositionally biased region" description="Low complexity" evidence="2">
    <location>
        <begin position="437"/>
        <end position="469"/>
    </location>
</feature>
<gene>
    <name evidence="4" type="ORF">FLSS-29_0010</name>
</gene>
<dbReference type="EMBL" id="JX684095">
    <property type="protein sequence ID" value="AGF93518.1"/>
    <property type="molecule type" value="Genomic_DNA"/>
</dbReference>
<dbReference type="PROSITE" id="PS00107">
    <property type="entry name" value="PROTEIN_KINASE_ATP"/>
    <property type="match status" value="1"/>
</dbReference>
<accession>M1QC08</accession>
<proteinExistence type="predicted"/>
<evidence type="ECO:0000313" key="4">
    <source>
        <dbReference type="EMBL" id="AGF93518.1"/>
    </source>
</evidence>
<evidence type="ECO:0000256" key="2">
    <source>
        <dbReference type="SAM" id="MobiDB-lite"/>
    </source>
</evidence>
<evidence type="ECO:0000256" key="1">
    <source>
        <dbReference type="ARBA" id="ARBA00022729"/>
    </source>
</evidence>
<feature type="compositionally biased region" description="Acidic residues" evidence="2">
    <location>
        <begin position="611"/>
        <end position="620"/>
    </location>
</feature>
<protein>
    <submittedName>
        <fullName evidence="4">Protein containing Serine/threonine protein kinase domain protein</fullName>
        <ecNumber evidence="4">2.7.-.-</ecNumber>
    </submittedName>
</protein>
<keyword evidence="4" id="KW-0808">Transferase</keyword>
<dbReference type="PROSITE" id="PS50011">
    <property type="entry name" value="PROTEIN_KINASE_DOM"/>
    <property type="match status" value="1"/>
</dbReference>
<dbReference type="SUPFAM" id="SSF56112">
    <property type="entry name" value="Protein kinase-like (PK-like)"/>
    <property type="match status" value="1"/>
</dbReference>
<dbReference type="InterPro" id="IPR000719">
    <property type="entry name" value="Prot_kinase_dom"/>
</dbReference>
<dbReference type="PANTHER" id="PTHR44103">
    <property type="entry name" value="PROPROTEIN CONVERTASE P"/>
    <property type="match status" value="1"/>
</dbReference>
<dbReference type="GO" id="GO:0004674">
    <property type="term" value="F:protein serine/threonine kinase activity"/>
    <property type="evidence" value="ECO:0007669"/>
    <property type="project" value="UniProtKB-KW"/>
</dbReference>
<feature type="region of interest" description="Disordered" evidence="2">
    <location>
        <begin position="291"/>
        <end position="332"/>
    </location>
</feature>
<dbReference type="InterPro" id="IPR011009">
    <property type="entry name" value="Kinase-like_dom_sf"/>
</dbReference>
<keyword evidence="4" id="KW-0418">Kinase</keyword>
<feature type="compositionally biased region" description="Polar residues" evidence="2">
    <location>
        <begin position="480"/>
        <end position="507"/>
    </location>
</feature>
<dbReference type="Pfam" id="PF13517">
    <property type="entry name" value="FG-GAP_3"/>
    <property type="match status" value="3"/>
</dbReference>
<dbReference type="SUPFAM" id="SSF69318">
    <property type="entry name" value="Integrin alpha N-terminal domain"/>
    <property type="match status" value="1"/>
</dbReference>
<dbReference type="InterPro" id="IPR028994">
    <property type="entry name" value="Integrin_alpha_N"/>
</dbReference>
<dbReference type="EC" id="2.7.-.-" evidence="4"/>
<dbReference type="Gene3D" id="2.130.10.130">
    <property type="entry name" value="Integrin alpha, N-terminal"/>
    <property type="match status" value="2"/>
</dbReference>
<organism evidence="4">
    <name type="scientific">uncultured organism</name>
    <dbReference type="NCBI Taxonomy" id="155900"/>
    <lineage>
        <taxon>unclassified sequences</taxon>
        <taxon>environmental samples</taxon>
    </lineage>
</organism>
<feature type="compositionally biased region" description="Polar residues" evidence="2">
    <location>
        <begin position="322"/>
        <end position="332"/>
    </location>
</feature>
<reference evidence="4" key="1">
    <citation type="journal article" date="2013" name="Syst. Appl. Microbiol.">
        <title>New insights into the archaeal diversity of a hypersaline microbial mat obtained by a metagenomic approach.</title>
        <authorList>
            <person name="Lopez-Lopez A."/>
            <person name="Richter M."/>
            <person name="Pena A."/>
            <person name="Tamames J."/>
            <person name="Rossello-Mora R."/>
        </authorList>
    </citation>
    <scope>NUCLEOTIDE SEQUENCE</scope>
</reference>
<dbReference type="PANTHER" id="PTHR44103:SF1">
    <property type="entry name" value="PROPROTEIN CONVERTASE P"/>
    <property type="match status" value="1"/>
</dbReference>
<dbReference type="Pfam" id="PF00069">
    <property type="entry name" value="Pkinase"/>
    <property type="match status" value="1"/>
</dbReference>
<dbReference type="Gene3D" id="1.10.510.10">
    <property type="entry name" value="Transferase(Phosphotransferase) domain 1"/>
    <property type="match status" value="1"/>
</dbReference>
<dbReference type="InterPro" id="IPR013517">
    <property type="entry name" value="FG-GAP"/>
</dbReference>
<sequence length="1184" mass="127014">MTHEDIFQEAADRPSAALPSGALLRDQFRIGRVLGVGGFGITYLAFDEVLEMAVAVKEYLPNHIAARRGDGETLQPQSRTGKTDFHFGMERFLQEARTLAKFEDHPNIVRVRSFFEENGTAYLVMNYYQGRTLEGYLQSRESLLPEEEALYISHEILSGLRAAHREDILHRDVDPSNVYLADSGRVVLLDFGAARRAMGERTQTLSVMLKRGYAPHEQYYSHGEQGPWTDIYACAATLYRLLTGFKPPEAAGRVPDDDLVPPGELTPTISEATHRAVMKGLSLWPKDRPQSVDAFQEGLPPSPGPQVAGWTGGDDAAAEEPATSTDGSTESRTPLRVWAPAACRLFIDGGSVIPLPADTVRTIPVEPGVHRLRAIRSEPDDTGSATLTVTAVRPSGNTTGSSTTLSLDRVMWQEAVEVQPGRTNRFDIQFESTASDDAAADAAAPASTTAFSDSPAESSPDASASSASDTIGEEDIPSAPVQTESTASASPNGQTGLATRTTESTKPGASPDGSDAGTESDEQPSGTAAASDSSTTVSTATLLLRSNADGRLFIDGRRCGRIEAESVNRLQVRPGTRTLHAVEADGQRTWSQSVSLVVTAPTSVSIKFGDADETTAETEQPEEKRETTESQDETIPSPDVAAMRETVGKGLRAAASAVQNRDWDRRLPSVGKRRVLMAAAMAVVVLTVSAWWVLHNRPPTATSETVHTPQATTVIDVVDNDRDPDGDPLAIRSIESLPAEVGRATRAGSTSIRLDLAASFAGTARIDYVVQDEPGDTARAEVVVQRPFPERPTVHIASRRVAFPQDVAAADLDGDGDRDLAAVSYDNQVVWMEHRDGSDTTRTRRYAPPRILDDAAAGAISVDAADLDGDGDQDLLAAAFRDDRIRWYENRTAAESDTTADADREPRFASPRTFAGGVPGAMTVRAADLDGDGDQDVLLAARSGGWIGWCENRGQRSTGLPNFTAPKRIARSIDGMEEVRLADLDEDGDRDVIVAAYSENRVLWVENRQDASGDAFAEPKTIGTGADAPLSVAAADLDGDGDRDVLAGLAGTDRVVWYPHRSPTETSDSTRSFGDAREIAEGVADPESIDARDVDGDGAPDVVTSSFGGSDIVWHINEGQAKRWSSQTLSQNAPEAMVARLLDLDGDGDRDVLIASQANNTISWIENRLSDPGEVAPPAPEEER</sequence>
<feature type="compositionally biased region" description="Pro residues" evidence="2">
    <location>
        <begin position="1175"/>
        <end position="1184"/>
    </location>
</feature>
<dbReference type="Gene3D" id="3.30.200.20">
    <property type="entry name" value="Phosphorylase Kinase, domain 1"/>
    <property type="match status" value="1"/>
</dbReference>
<dbReference type="Gene3D" id="2.60.40.2810">
    <property type="match status" value="1"/>
</dbReference>
<feature type="region of interest" description="Disordered" evidence="2">
    <location>
        <begin position="608"/>
        <end position="638"/>
    </location>
</feature>
<feature type="region of interest" description="Disordered" evidence="2">
    <location>
        <begin position="894"/>
        <end position="914"/>
    </location>
</feature>
<feature type="compositionally biased region" description="Low complexity" evidence="2">
    <location>
        <begin position="525"/>
        <end position="537"/>
    </location>
</feature>
<keyword evidence="4" id="KW-0723">Serine/threonine-protein kinase</keyword>
<dbReference type="AlphaFoldDB" id="M1QC08"/>
<dbReference type="GO" id="GO:0005524">
    <property type="term" value="F:ATP binding"/>
    <property type="evidence" value="ECO:0007669"/>
    <property type="project" value="InterPro"/>
</dbReference>
<feature type="region of interest" description="Disordered" evidence="2">
    <location>
        <begin position="1165"/>
        <end position="1184"/>
    </location>
</feature>